<feature type="region of interest" description="Disordered" evidence="1">
    <location>
        <begin position="116"/>
        <end position="163"/>
    </location>
</feature>
<reference evidence="2 3" key="1">
    <citation type="submission" date="2021-06" db="EMBL/GenBank/DDBJ databases">
        <authorList>
            <person name="Palmer J.M."/>
        </authorList>
    </citation>
    <scope>NUCLEOTIDE SEQUENCE [LARGE SCALE GENOMIC DNA]</scope>
    <source>
        <strain evidence="2 3">GA_2019</strain>
        <tissue evidence="2">Muscle</tissue>
    </source>
</reference>
<dbReference type="Proteomes" id="UP001476798">
    <property type="component" value="Unassembled WGS sequence"/>
</dbReference>
<evidence type="ECO:0000256" key="1">
    <source>
        <dbReference type="SAM" id="MobiDB-lite"/>
    </source>
</evidence>
<sequence length="163" mass="17314">EPPTPSTEINQVFLPVTYSPYSLEFMARLLKRGKVLTDLVIHLLSSRGSPEQTLEVLSQLRDWKVEWGCYSPSSLTVEIIEAERQKIIKETTTPAYALASAGDSADAATQATVVGSSKASDLSSSSPDSACTKKTSDAPALGFAGGQSSPSAPVPELQHTANF</sequence>
<dbReference type="EMBL" id="JAHRIO010000241">
    <property type="protein sequence ID" value="MEQ2157780.1"/>
    <property type="molecule type" value="Genomic_DNA"/>
</dbReference>
<proteinExistence type="predicted"/>
<accession>A0ABV0MFC2</accession>
<feature type="non-terminal residue" evidence="2">
    <location>
        <position position="1"/>
    </location>
</feature>
<organism evidence="2 3">
    <name type="scientific">Goodea atripinnis</name>
    <dbReference type="NCBI Taxonomy" id="208336"/>
    <lineage>
        <taxon>Eukaryota</taxon>
        <taxon>Metazoa</taxon>
        <taxon>Chordata</taxon>
        <taxon>Craniata</taxon>
        <taxon>Vertebrata</taxon>
        <taxon>Euteleostomi</taxon>
        <taxon>Actinopterygii</taxon>
        <taxon>Neopterygii</taxon>
        <taxon>Teleostei</taxon>
        <taxon>Neoteleostei</taxon>
        <taxon>Acanthomorphata</taxon>
        <taxon>Ovalentaria</taxon>
        <taxon>Atherinomorphae</taxon>
        <taxon>Cyprinodontiformes</taxon>
        <taxon>Goodeidae</taxon>
        <taxon>Goodea</taxon>
    </lineage>
</organism>
<name>A0ABV0MFC2_9TELE</name>
<keyword evidence="3" id="KW-1185">Reference proteome</keyword>
<gene>
    <name evidence="2" type="ORF">GOODEAATRI_005337</name>
</gene>
<evidence type="ECO:0000313" key="2">
    <source>
        <dbReference type="EMBL" id="MEQ2157780.1"/>
    </source>
</evidence>
<evidence type="ECO:0000313" key="3">
    <source>
        <dbReference type="Proteomes" id="UP001476798"/>
    </source>
</evidence>
<comment type="caution">
    <text evidence="2">The sequence shown here is derived from an EMBL/GenBank/DDBJ whole genome shotgun (WGS) entry which is preliminary data.</text>
</comment>
<protein>
    <submittedName>
        <fullName evidence="2">Uncharacterized protein</fullName>
    </submittedName>
</protein>
<feature type="compositionally biased region" description="Low complexity" evidence="1">
    <location>
        <begin position="116"/>
        <end position="130"/>
    </location>
</feature>